<reference evidence="12" key="1">
    <citation type="submission" date="2023-07" db="EMBL/GenBank/DDBJ databases">
        <title>draft genome sequence of fig (Ficus carica).</title>
        <authorList>
            <person name="Takahashi T."/>
            <person name="Nishimura K."/>
        </authorList>
    </citation>
    <scope>NUCLEOTIDE SEQUENCE</scope>
</reference>
<evidence type="ECO:0000256" key="6">
    <source>
        <dbReference type="ARBA" id="ARBA00022840"/>
    </source>
</evidence>
<feature type="domain" description="Disease resistance protein At4g27190-like leucine-rich repeats" evidence="9">
    <location>
        <begin position="868"/>
        <end position="970"/>
    </location>
</feature>
<evidence type="ECO:0000256" key="1">
    <source>
        <dbReference type="ARBA" id="ARBA00008894"/>
    </source>
</evidence>
<comment type="similarity">
    <text evidence="1">Belongs to the disease resistance NB-LRR family.</text>
</comment>
<evidence type="ECO:0000256" key="5">
    <source>
        <dbReference type="ARBA" id="ARBA00022821"/>
    </source>
</evidence>
<dbReference type="InterPro" id="IPR042197">
    <property type="entry name" value="Apaf_helical"/>
</dbReference>
<evidence type="ECO:0000313" key="12">
    <source>
        <dbReference type="EMBL" id="GMN63147.1"/>
    </source>
</evidence>
<dbReference type="Pfam" id="PF23598">
    <property type="entry name" value="LRR_14"/>
    <property type="match status" value="1"/>
</dbReference>
<evidence type="ECO:0000256" key="3">
    <source>
        <dbReference type="ARBA" id="ARBA00022737"/>
    </source>
</evidence>
<dbReference type="SUPFAM" id="SSF52058">
    <property type="entry name" value="L domain-like"/>
    <property type="match status" value="1"/>
</dbReference>
<dbReference type="Gene3D" id="1.10.10.10">
    <property type="entry name" value="Winged helix-like DNA-binding domain superfamily/Winged helix DNA-binding domain"/>
    <property type="match status" value="1"/>
</dbReference>
<dbReference type="FunFam" id="3.40.50.300:FF:001091">
    <property type="entry name" value="Probable disease resistance protein At1g61300"/>
    <property type="match status" value="1"/>
</dbReference>
<evidence type="ECO:0008006" key="14">
    <source>
        <dbReference type="Google" id="ProtNLM"/>
    </source>
</evidence>
<dbReference type="Proteomes" id="UP001187192">
    <property type="component" value="Unassembled WGS sequence"/>
</dbReference>
<feature type="domain" description="Disease resistance protein winged helix" evidence="10">
    <location>
        <begin position="420"/>
        <end position="487"/>
    </location>
</feature>
<dbReference type="SUPFAM" id="SSF52540">
    <property type="entry name" value="P-loop containing nucleoside triphosphate hydrolases"/>
    <property type="match status" value="1"/>
</dbReference>
<dbReference type="InterPro" id="IPR036388">
    <property type="entry name" value="WH-like_DNA-bd_sf"/>
</dbReference>
<evidence type="ECO:0000313" key="13">
    <source>
        <dbReference type="Proteomes" id="UP001187192"/>
    </source>
</evidence>
<dbReference type="InterPro" id="IPR027417">
    <property type="entry name" value="P-loop_NTPase"/>
</dbReference>
<sequence length="1022" mass="115031">MEVLTAILGPIVAETGRLVFGFINTNINSTFQWKKNVNDLEKEMRNLIDMMSQARRQVEQFENKGSSSAAKAKEWLKEVENFVIKVESLQARISVNDKKSCGCLSRCSARIRLGGKVARALEKVGALIKGGEFADEEVLSVKCLEEQVEYIPGPTILEGENTASRTLDELLRVLDDEKYRRIGVWGMGGVGKTTLVKNLNNKLKENVCLKQPFSIVIWATVSKELDMRRVQIQIAERVNLDVKTDESVERIARRLYQRLEKEERFLLILDDVWENIDLDCLGIPQPGLQNGAKIVLTSRSSEVCRVMMTDTEVKVNILKDDGAWQLFCRYAGEVASLEQIKPIAEAVARECCGLPLAIITAGAAMRGKTMVKLWKHALNELRRSVPCVGGVKNRVYNPLKWSYDSLEGNNTKACFLYCALYPEDFSIGVSELVKCWLAEGLIDDQNDFENSMNGAIAVIEILKDSCLLEDGGYEGTVKMHDVVRDVAIWIASSVEDEFNSLVRSGIGLSEISEVEILDSLARVSFMNNKINKLPDCEGQCSKASTLLLQGNLPLEHIPNPFLQRFQALKVLNLSGTRIRSLPVSLLQLGELRALLLQDCFFLEELPPLGALSKLQMLDMCATRISELPEEMEKLTNLRQVNLSRTHYLKRIRAGIVSKWTRLEVLDMTLSSYHWGTEGEVEEGQTTFEELGCLERLFSLSIRLKSVPRLASRDLKWIRRLRRFQFFIGTTANSLPTRHDKRRVTVSGLNLSGEWDQEWLVNASSLVLNGCWGLNEMLQDLAINAADNYAEMNSIGRFTDLRSLTNADLTSLGSFMGLKSLTITRSNDSLRPGGGCAAPYDLLPNLEELHVHGLTYLASISELVGHLGLLFSKLKLIEVVRCPRMECLLSYGNFIFSLPNLETVKVSFCKKLEELFNYTSNQSSDIDPVVPNLRTLELKNLPKLKTLCRPRESWPSLEQVHVIKCNLLRKLPVDIQNANAIKEIRGESQWWSGLKWDGPTTDSALQRYFKDVRAENSGRVVHS</sequence>
<protein>
    <recommendedName>
        <fullName evidence="14">AAA+ ATPase domain-containing protein</fullName>
    </recommendedName>
</protein>
<dbReference type="Pfam" id="PF23559">
    <property type="entry name" value="WHD_DRP"/>
    <property type="match status" value="1"/>
</dbReference>
<keyword evidence="7" id="KW-0175">Coiled coil</keyword>
<keyword evidence="6" id="KW-0067">ATP-binding</keyword>
<evidence type="ECO:0000259" key="10">
    <source>
        <dbReference type="Pfam" id="PF23559"/>
    </source>
</evidence>
<comment type="caution">
    <text evidence="12">The sequence shown here is derived from an EMBL/GenBank/DDBJ whole genome shotgun (WGS) entry which is preliminary data.</text>
</comment>
<dbReference type="InterPro" id="IPR058922">
    <property type="entry name" value="WHD_DRP"/>
</dbReference>
<evidence type="ECO:0000259" key="11">
    <source>
        <dbReference type="Pfam" id="PF23598"/>
    </source>
</evidence>
<evidence type="ECO:0000259" key="9">
    <source>
        <dbReference type="Pfam" id="PF23247"/>
    </source>
</evidence>
<dbReference type="InterPro" id="IPR057135">
    <property type="entry name" value="At4g27190-like_LRR"/>
</dbReference>
<feature type="domain" description="NB-ARC" evidence="8">
    <location>
        <begin position="166"/>
        <end position="333"/>
    </location>
</feature>
<dbReference type="Gene3D" id="1.10.8.430">
    <property type="entry name" value="Helical domain of apoptotic protease-activating factors"/>
    <property type="match status" value="1"/>
</dbReference>
<dbReference type="GO" id="GO:0043531">
    <property type="term" value="F:ADP binding"/>
    <property type="evidence" value="ECO:0007669"/>
    <property type="project" value="InterPro"/>
</dbReference>
<dbReference type="PANTHER" id="PTHR33463">
    <property type="entry name" value="NB-ARC DOMAIN-CONTAINING PROTEIN-RELATED"/>
    <property type="match status" value="1"/>
</dbReference>
<dbReference type="GO" id="GO:0005524">
    <property type="term" value="F:ATP binding"/>
    <property type="evidence" value="ECO:0007669"/>
    <property type="project" value="UniProtKB-KW"/>
</dbReference>
<dbReference type="AlphaFoldDB" id="A0AA88DWG2"/>
<keyword evidence="5" id="KW-0611">Plant defense</keyword>
<evidence type="ECO:0000259" key="8">
    <source>
        <dbReference type="Pfam" id="PF00931"/>
    </source>
</evidence>
<gene>
    <name evidence="12" type="ORF">TIFTF001_032231</name>
</gene>
<evidence type="ECO:0000256" key="4">
    <source>
        <dbReference type="ARBA" id="ARBA00022741"/>
    </source>
</evidence>
<feature type="coiled-coil region" evidence="7">
    <location>
        <begin position="37"/>
        <end position="92"/>
    </location>
</feature>
<dbReference type="Pfam" id="PF23247">
    <property type="entry name" value="LRR_RPS2"/>
    <property type="match status" value="1"/>
</dbReference>
<dbReference type="InterPro" id="IPR003591">
    <property type="entry name" value="Leu-rich_rpt_typical-subtyp"/>
</dbReference>
<dbReference type="EMBL" id="BTGU01000143">
    <property type="protein sequence ID" value="GMN63147.1"/>
    <property type="molecule type" value="Genomic_DNA"/>
</dbReference>
<dbReference type="GO" id="GO:0006952">
    <property type="term" value="P:defense response"/>
    <property type="evidence" value="ECO:0007669"/>
    <property type="project" value="UniProtKB-KW"/>
</dbReference>
<dbReference type="InterPro" id="IPR055414">
    <property type="entry name" value="LRR_R13L4/SHOC2-like"/>
</dbReference>
<evidence type="ECO:0000256" key="2">
    <source>
        <dbReference type="ARBA" id="ARBA00022614"/>
    </source>
</evidence>
<feature type="domain" description="Disease resistance R13L4/SHOC-2-like LRR" evidence="11">
    <location>
        <begin position="549"/>
        <end position="736"/>
    </location>
</feature>
<dbReference type="FunFam" id="1.10.10.10:FF:000322">
    <property type="entry name" value="Probable disease resistance protein At1g63360"/>
    <property type="match status" value="1"/>
</dbReference>
<evidence type="ECO:0000256" key="7">
    <source>
        <dbReference type="SAM" id="Coils"/>
    </source>
</evidence>
<dbReference type="Gene3D" id="3.80.10.10">
    <property type="entry name" value="Ribonuclease Inhibitor"/>
    <property type="match status" value="2"/>
</dbReference>
<dbReference type="PANTHER" id="PTHR33463:SF202">
    <property type="entry name" value="NB-ARC DOMAIN-CONTAINING PROTEIN"/>
    <property type="match status" value="1"/>
</dbReference>
<dbReference type="InterPro" id="IPR032675">
    <property type="entry name" value="LRR_dom_sf"/>
</dbReference>
<name>A0AA88DWG2_FICCA</name>
<organism evidence="12 13">
    <name type="scientific">Ficus carica</name>
    <name type="common">Common fig</name>
    <dbReference type="NCBI Taxonomy" id="3494"/>
    <lineage>
        <taxon>Eukaryota</taxon>
        <taxon>Viridiplantae</taxon>
        <taxon>Streptophyta</taxon>
        <taxon>Embryophyta</taxon>
        <taxon>Tracheophyta</taxon>
        <taxon>Spermatophyta</taxon>
        <taxon>Magnoliopsida</taxon>
        <taxon>eudicotyledons</taxon>
        <taxon>Gunneridae</taxon>
        <taxon>Pentapetalae</taxon>
        <taxon>rosids</taxon>
        <taxon>fabids</taxon>
        <taxon>Rosales</taxon>
        <taxon>Moraceae</taxon>
        <taxon>Ficeae</taxon>
        <taxon>Ficus</taxon>
    </lineage>
</organism>
<keyword evidence="2" id="KW-0433">Leucine-rich repeat</keyword>
<dbReference type="Gene3D" id="3.40.50.300">
    <property type="entry name" value="P-loop containing nucleotide triphosphate hydrolases"/>
    <property type="match status" value="1"/>
</dbReference>
<keyword evidence="3" id="KW-0677">Repeat</keyword>
<keyword evidence="13" id="KW-1185">Reference proteome</keyword>
<proteinExistence type="inferred from homology"/>
<dbReference type="Pfam" id="PF00931">
    <property type="entry name" value="NB-ARC"/>
    <property type="match status" value="1"/>
</dbReference>
<dbReference type="Gramene" id="FCD_00028571-RA">
    <property type="protein sequence ID" value="FCD_00028571-RA:cds"/>
    <property type="gene ID" value="FCD_00028571"/>
</dbReference>
<accession>A0AA88DWG2</accession>
<dbReference type="InterPro" id="IPR050905">
    <property type="entry name" value="Plant_NBS-LRR"/>
</dbReference>
<dbReference type="InterPro" id="IPR002182">
    <property type="entry name" value="NB-ARC"/>
</dbReference>
<dbReference type="PRINTS" id="PR00364">
    <property type="entry name" value="DISEASERSIST"/>
</dbReference>
<dbReference type="SMART" id="SM00369">
    <property type="entry name" value="LRR_TYP"/>
    <property type="match status" value="3"/>
</dbReference>
<keyword evidence="4" id="KW-0547">Nucleotide-binding</keyword>